<evidence type="ECO:0000313" key="4">
    <source>
        <dbReference type="EMBL" id="SDN67103.1"/>
    </source>
</evidence>
<proteinExistence type="predicted"/>
<dbReference type="STRING" id="211114.SAMN04489726_7684"/>
<dbReference type="EMBL" id="LT629701">
    <property type="protein sequence ID" value="SDN67103.1"/>
    <property type="molecule type" value="Genomic_DNA"/>
</dbReference>
<dbReference type="Proteomes" id="UP000183376">
    <property type="component" value="Chromosome I"/>
</dbReference>
<evidence type="ECO:0000256" key="1">
    <source>
        <dbReference type="SAM" id="MobiDB-lite"/>
    </source>
</evidence>
<reference evidence="4 5" key="1">
    <citation type="submission" date="2016-10" db="EMBL/GenBank/DDBJ databases">
        <authorList>
            <person name="de Groot N.N."/>
        </authorList>
    </citation>
    <scope>NUCLEOTIDE SEQUENCE [LARGE SCALE GENOMIC DNA]</scope>
    <source>
        <strain evidence="4 5">DSM 44149</strain>
    </source>
</reference>
<evidence type="ECO:0000259" key="3">
    <source>
        <dbReference type="Pfam" id="PF03413"/>
    </source>
</evidence>
<dbReference type="InterPro" id="IPR025711">
    <property type="entry name" value="PepSY"/>
</dbReference>
<dbReference type="OrthoDB" id="3700954at2"/>
<feature type="chain" id="PRO_5039539970" evidence="2">
    <location>
        <begin position="22"/>
        <end position="112"/>
    </location>
</feature>
<protein>
    <submittedName>
        <fullName evidence="4">Peptidase propeptide and YPEB domain-containing protein</fullName>
    </submittedName>
</protein>
<keyword evidence="5" id="KW-1185">Reference proteome</keyword>
<feature type="domain" description="PepSY" evidence="3">
    <location>
        <begin position="49"/>
        <end position="106"/>
    </location>
</feature>
<dbReference type="RefSeq" id="WP_081900142.1">
    <property type="nucleotide sequence ID" value="NZ_JOEF01000004.1"/>
</dbReference>
<dbReference type="Pfam" id="PF03413">
    <property type="entry name" value="PepSY"/>
    <property type="match status" value="1"/>
</dbReference>
<feature type="region of interest" description="Disordered" evidence="1">
    <location>
        <begin position="17"/>
        <end position="50"/>
    </location>
</feature>
<organism evidence="4 5">
    <name type="scientific">Allokutzneria albata</name>
    <name type="common">Kibdelosporangium albatum</name>
    <dbReference type="NCBI Taxonomy" id="211114"/>
    <lineage>
        <taxon>Bacteria</taxon>
        <taxon>Bacillati</taxon>
        <taxon>Actinomycetota</taxon>
        <taxon>Actinomycetes</taxon>
        <taxon>Pseudonocardiales</taxon>
        <taxon>Pseudonocardiaceae</taxon>
        <taxon>Allokutzneria</taxon>
    </lineage>
</organism>
<evidence type="ECO:0000313" key="5">
    <source>
        <dbReference type="Proteomes" id="UP000183376"/>
    </source>
</evidence>
<feature type="signal peptide" evidence="2">
    <location>
        <begin position="1"/>
        <end position="21"/>
    </location>
</feature>
<keyword evidence="2" id="KW-0732">Signal</keyword>
<dbReference type="PROSITE" id="PS51257">
    <property type="entry name" value="PROKAR_LIPOPROTEIN"/>
    <property type="match status" value="1"/>
</dbReference>
<sequence length="112" mass="11928">MIFRGVCALVVLAAVTGCSPAPPPETAPTVPLPATQAQPPAPPAPAPPKIDREQAGRLAEQAAPGFRVTAIDLDTDEGRRIWDVDLVNDRNERRDLDVDAETGQILPDLDND</sequence>
<dbReference type="AlphaFoldDB" id="A0A1H0DAD1"/>
<gene>
    <name evidence="4" type="ORF">SAMN04489726_7684</name>
</gene>
<dbReference type="Gene3D" id="3.10.450.40">
    <property type="match status" value="1"/>
</dbReference>
<feature type="compositionally biased region" description="Low complexity" evidence="1">
    <location>
        <begin position="27"/>
        <end position="38"/>
    </location>
</feature>
<accession>A0A1H0DAD1</accession>
<evidence type="ECO:0000256" key="2">
    <source>
        <dbReference type="SAM" id="SignalP"/>
    </source>
</evidence>
<name>A0A1H0DAD1_ALLAB</name>
<feature type="compositionally biased region" description="Pro residues" evidence="1">
    <location>
        <begin position="39"/>
        <end position="48"/>
    </location>
</feature>